<evidence type="ECO:0000256" key="2">
    <source>
        <dbReference type="ARBA" id="ARBA00022840"/>
    </source>
</evidence>
<dbReference type="Gene3D" id="3.30.420.40">
    <property type="match status" value="2"/>
</dbReference>
<dbReference type="PRINTS" id="PR00301">
    <property type="entry name" value="HEATSHOCK70"/>
</dbReference>
<keyword evidence="3" id="KW-0143">Chaperone</keyword>
<dbReference type="InterPro" id="IPR043129">
    <property type="entry name" value="ATPase_NBD"/>
</dbReference>
<keyword evidence="5" id="KW-1185">Reference proteome</keyword>
<dbReference type="RefSeq" id="WP_072742717.1">
    <property type="nucleotide sequence ID" value="NZ_FQXR01000002.1"/>
</dbReference>
<gene>
    <name evidence="4" type="ORF">SAMN02745180_00259</name>
</gene>
<proteinExistence type="predicted"/>
<keyword evidence="1" id="KW-0547">Nucleotide-binding</keyword>
<evidence type="ECO:0000256" key="1">
    <source>
        <dbReference type="ARBA" id="ARBA00022741"/>
    </source>
</evidence>
<dbReference type="GO" id="GO:0005524">
    <property type="term" value="F:ATP binding"/>
    <property type="evidence" value="ECO:0007669"/>
    <property type="project" value="UniProtKB-KW"/>
</dbReference>
<dbReference type="GO" id="GO:0140662">
    <property type="term" value="F:ATP-dependent protein folding chaperone"/>
    <property type="evidence" value="ECO:0007669"/>
    <property type="project" value="InterPro"/>
</dbReference>
<dbReference type="OrthoDB" id="499700at2"/>
<evidence type="ECO:0000313" key="5">
    <source>
        <dbReference type="Proteomes" id="UP000184389"/>
    </source>
</evidence>
<dbReference type="PANTHER" id="PTHR19375">
    <property type="entry name" value="HEAT SHOCK PROTEIN 70KDA"/>
    <property type="match status" value="1"/>
</dbReference>
<evidence type="ECO:0000256" key="3">
    <source>
        <dbReference type="ARBA" id="ARBA00023186"/>
    </source>
</evidence>
<protein>
    <submittedName>
        <fullName evidence="4">Molecular chaperone DnaK</fullName>
    </submittedName>
</protein>
<reference evidence="4 5" key="1">
    <citation type="submission" date="2016-11" db="EMBL/GenBank/DDBJ databases">
        <authorList>
            <person name="Jaros S."/>
            <person name="Januszkiewicz K."/>
            <person name="Wedrychowicz H."/>
        </authorList>
    </citation>
    <scope>NUCLEOTIDE SEQUENCE [LARGE SCALE GENOMIC DNA]</scope>
    <source>
        <strain evidence="4 5">DSM 13106</strain>
    </source>
</reference>
<dbReference type="Pfam" id="PF00012">
    <property type="entry name" value="HSP70"/>
    <property type="match status" value="1"/>
</dbReference>
<dbReference type="EMBL" id="FQXR01000002">
    <property type="protein sequence ID" value="SHH41243.1"/>
    <property type="molecule type" value="Genomic_DNA"/>
</dbReference>
<dbReference type="Proteomes" id="UP000184389">
    <property type="component" value="Unassembled WGS sequence"/>
</dbReference>
<name>A0A1M5STD3_9FIRM</name>
<evidence type="ECO:0000313" key="4">
    <source>
        <dbReference type="EMBL" id="SHH41243.1"/>
    </source>
</evidence>
<accession>A0A1M5STD3</accession>
<dbReference type="Gene3D" id="3.90.640.10">
    <property type="entry name" value="Actin, Chain A, domain 4"/>
    <property type="match status" value="1"/>
</dbReference>
<organism evidence="4 5">
    <name type="scientific">Sporanaerobacter acetigenes DSM 13106</name>
    <dbReference type="NCBI Taxonomy" id="1123281"/>
    <lineage>
        <taxon>Bacteria</taxon>
        <taxon>Bacillati</taxon>
        <taxon>Bacillota</taxon>
        <taxon>Tissierellia</taxon>
        <taxon>Tissierellales</taxon>
        <taxon>Sporanaerobacteraceae</taxon>
        <taxon>Sporanaerobacter</taxon>
    </lineage>
</organism>
<dbReference type="SUPFAM" id="SSF53067">
    <property type="entry name" value="Actin-like ATPase domain"/>
    <property type="match status" value="2"/>
</dbReference>
<keyword evidence="2" id="KW-0067">ATP-binding</keyword>
<sequence>MLYSQERFGIDFGTTNSSVVGISKSGGYFNINKLGEDGERPFPTLLAIDRISKEVYFGEEVKIKRRELSESCEIISSVKTYIGTDKRWDIGGEIWTPELVIAQIFTSISQKIERYYNKQIKKAVVSIPIGLPSSKRKSIRKGIESAGIEINGFINEATAAIFKNYDEVKGHSKLAVFDWGGGTLDISIVELHSGNLYERAINGIKLGGDDIDILLAKWVHSKVSQKKNLNIAFEEMDKKDQDRLITLCEDIKKTFTYEDVRNISLMKYGDLGAFNIPLDIDTFSELISPFVEKAIETLKETVNMAGMNMKEITGLIMVGGSSNLRPLHERIRQLWGEDLDIILPDEPEWNVAEGAALLNMDPGQFRINQDLGVLLSDNSFFPIVKKDSIVPTQDSIEHQFALVDDSNSAVFLFSDNKIDPSTKGKKVLDTLAIKAKGFSNENIKMKSYIDEDLIFKSKIKSNHLGDKYIEEYEYPNIKFYYKLPKISGDVK</sequence>
<dbReference type="STRING" id="1123281.SAMN02745180_00259"/>
<dbReference type="AlphaFoldDB" id="A0A1M5STD3"/>
<dbReference type="InterPro" id="IPR013126">
    <property type="entry name" value="Hsp_70_fam"/>
</dbReference>